<accession>A0A8K0DEH0</accession>
<dbReference type="AlphaFoldDB" id="A0A8K0DEH0"/>
<evidence type="ECO:0000313" key="1">
    <source>
        <dbReference type="EMBL" id="KAF2904673.1"/>
    </source>
</evidence>
<proteinExistence type="predicted"/>
<name>A0A8K0DEH0_IGNLU</name>
<evidence type="ECO:0000313" key="2">
    <source>
        <dbReference type="Proteomes" id="UP000801492"/>
    </source>
</evidence>
<dbReference type="OrthoDB" id="8191755at2759"/>
<sequence length="207" mass="22925">MATVTKIIKHVNNSEAGPSIKPSATIENPFVEDCCANIVENSSTVKNNKRNPDVVLRTPEATSLMRATGFNKPQVDRFYDRLIKLAPQMYNADETGLSTVHKNDKIFSGWETQLQPLDRMCQNPSARLTDYDVAGLADIAFTKAAQNGFRCMGIQPFNRDVFSDLDFLGSALLDIPAECRSHQSTIQVPSPAVVPENEPDHQLALYL</sequence>
<dbReference type="Proteomes" id="UP000801492">
    <property type="component" value="Unassembled WGS sequence"/>
</dbReference>
<comment type="caution">
    <text evidence="1">The sequence shown here is derived from an EMBL/GenBank/DDBJ whole genome shotgun (WGS) entry which is preliminary data.</text>
</comment>
<dbReference type="EMBL" id="VTPC01000712">
    <property type="protein sequence ID" value="KAF2904673.1"/>
    <property type="molecule type" value="Genomic_DNA"/>
</dbReference>
<keyword evidence="2" id="KW-1185">Reference proteome</keyword>
<organism evidence="1 2">
    <name type="scientific">Ignelater luminosus</name>
    <name type="common">Cucubano</name>
    <name type="synonym">Pyrophorus luminosus</name>
    <dbReference type="NCBI Taxonomy" id="2038154"/>
    <lineage>
        <taxon>Eukaryota</taxon>
        <taxon>Metazoa</taxon>
        <taxon>Ecdysozoa</taxon>
        <taxon>Arthropoda</taxon>
        <taxon>Hexapoda</taxon>
        <taxon>Insecta</taxon>
        <taxon>Pterygota</taxon>
        <taxon>Neoptera</taxon>
        <taxon>Endopterygota</taxon>
        <taxon>Coleoptera</taxon>
        <taxon>Polyphaga</taxon>
        <taxon>Elateriformia</taxon>
        <taxon>Elateroidea</taxon>
        <taxon>Elateridae</taxon>
        <taxon>Agrypninae</taxon>
        <taxon>Pyrophorini</taxon>
        <taxon>Ignelater</taxon>
    </lineage>
</organism>
<gene>
    <name evidence="1" type="ORF">ILUMI_01502</name>
</gene>
<reference evidence="1" key="1">
    <citation type="submission" date="2019-08" db="EMBL/GenBank/DDBJ databases">
        <title>The genome of the North American firefly Photinus pyralis.</title>
        <authorList>
            <consortium name="Photinus pyralis genome working group"/>
            <person name="Fallon T.R."/>
            <person name="Sander Lower S.E."/>
            <person name="Weng J.-K."/>
        </authorList>
    </citation>
    <scope>NUCLEOTIDE SEQUENCE</scope>
    <source>
        <strain evidence="1">TRF0915ILg1</strain>
        <tissue evidence="1">Whole body</tissue>
    </source>
</reference>
<protein>
    <submittedName>
        <fullName evidence="1">Uncharacterized protein</fullName>
    </submittedName>
</protein>